<feature type="compositionally biased region" description="Basic and acidic residues" evidence="2">
    <location>
        <begin position="1"/>
        <end position="23"/>
    </location>
</feature>
<name>I0Z7E1_COCSC</name>
<protein>
    <submittedName>
        <fullName evidence="3">Uncharacterized protein</fullName>
    </submittedName>
</protein>
<comment type="caution">
    <text evidence="3">The sequence shown here is derived from an EMBL/GenBank/DDBJ whole genome shotgun (WGS) entry which is preliminary data.</text>
</comment>
<proteinExistence type="predicted"/>
<evidence type="ECO:0000256" key="2">
    <source>
        <dbReference type="SAM" id="MobiDB-lite"/>
    </source>
</evidence>
<keyword evidence="4" id="KW-1185">Reference proteome</keyword>
<evidence type="ECO:0000313" key="4">
    <source>
        <dbReference type="Proteomes" id="UP000007264"/>
    </source>
</evidence>
<keyword evidence="1" id="KW-0175">Coiled coil</keyword>
<dbReference type="RefSeq" id="XP_005651104.1">
    <property type="nucleotide sequence ID" value="XM_005651047.1"/>
</dbReference>
<dbReference type="Proteomes" id="UP000007264">
    <property type="component" value="Unassembled WGS sequence"/>
</dbReference>
<dbReference type="KEGG" id="csl:COCSUDRAFT_59086"/>
<dbReference type="GeneID" id="17044570"/>
<evidence type="ECO:0000256" key="1">
    <source>
        <dbReference type="SAM" id="Coils"/>
    </source>
</evidence>
<dbReference type="AlphaFoldDB" id="I0Z7E1"/>
<accession>I0Z7E1</accession>
<evidence type="ECO:0000313" key="3">
    <source>
        <dbReference type="EMBL" id="EIE26560.1"/>
    </source>
</evidence>
<feature type="coiled-coil region" evidence="1">
    <location>
        <begin position="59"/>
        <end position="104"/>
    </location>
</feature>
<sequence>MNPRAEDADGRGAEPDTDEKLGEQEQAQNDEASAFIQQMFLGTLNGLSISVEQLFLAPSAQTEQDVKALQYEADDAEQDAQQALQMAEEHLMDLACTVQQFQEQIAQVLPDVSRKRAHDQL</sequence>
<gene>
    <name evidence="3" type="ORF">COCSUDRAFT_59086</name>
</gene>
<feature type="region of interest" description="Disordered" evidence="2">
    <location>
        <begin position="1"/>
        <end position="32"/>
    </location>
</feature>
<reference evidence="3 4" key="1">
    <citation type="journal article" date="2012" name="Genome Biol.">
        <title>The genome of the polar eukaryotic microalga coccomyxa subellipsoidea reveals traits of cold adaptation.</title>
        <authorList>
            <person name="Blanc G."/>
            <person name="Agarkova I."/>
            <person name="Grimwood J."/>
            <person name="Kuo A."/>
            <person name="Brueggeman A."/>
            <person name="Dunigan D."/>
            <person name="Gurnon J."/>
            <person name="Ladunga I."/>
            <person name="Lindquist E."/>
            <person name="Lucas S."/>
            <person name="Pangilinan J."/>
            <person name="Proschold T."/>
            <person name="Salamov A."/>
            <person name="Schmutz J."/>
            <person name="Weeks D."/>
            <person name="Yamada T."/>
            <person name="Claverie J.M."/>
            <person name="Grigoriev I."/>
            <person name="Van Etten J."/>
            <person name="Lomsadze A."/>
            <person name="Borodovsky M."/>
        </authorList>
    </citation>
    <scope>NUCLEOTIDE SEQUENCE [LARGE SCALE GENOMIC DNA]</scope>
    <source>
        <strain evidence="3 4">C-169</strain>
    </source>
</reference>
<organism evidence="3 4">
    <name type="scientific">Coccomyxa subellipsoidea (strain C-169)</name>
    <name type="common">Green microalga</name>
    <dbReference type="NCBI Taxonomy" id="574566"/>
    <lineage>
        <taxon>Eukaryota</taxon>
        <taxon>Viridiplantae</taxon>
        <taxon>Chlorophyta</taxon>
        <taxon>core chlorophytes</taxon>
        <taxon>Trebouxiophyceae</taxon>
        <taxon>Trebouxiophyceae incertae sedis</taxon>
        <taxon>Coccomyxaceae</taxon>
        <taxon>Coccomyxa</taxon>
        <taxon>Coccomyxa subellipsoidea</taxon>
    </lineage>
</organism>
<dbReference type="EMBL" id="AGSI01000002">
    <property type="protein sequence ID" value="EIE26560.1"/>
    <property type="molecule type" value="Genomic_DNA"/>
</dbReference>
<dbReference type="OrthoDB" id="10583373at2759"/>